<proteinExistence type="predicted"/>
<feature type="region of interest" description="Disordered" evidence="1">
    <location>
        <begin position="183"/>
        <end position="213"/>
    </location>
</feature>
<feature type="compositionally biased region" description="Basic and acidic residues" evidence="1">
    <location>
        <begin position="353"/>
        <end position="365"/>
    </location>
</feature>
<evidence type="ECO:0000256" key="1">
    <source>
        <dbReference type="SAM" id="MobiDB-lite"/>
    </source>
</evidence>
<gene>
    <name evidence="2" type="ORF">LTR09_013022</name>
</gene>
<sequence>MYVFCLTPAEFTEFEQLLGPDQWLKGYYEDKVKYDWEPPRKVGEKGRYILRKFPGGHERFVCEVSDAITLGIKQLADHVEQDGRKTAAELRQVYSTGSKTLALHEPVLEQSRSQNSVEEAVEARRSPDKSFAHTAQPHLPTLVVEVSCSQQRKDLAYLAEGYIVDSKHKIRCVVGLDIAYQPPTRKGKRKKPEKQATLSVWRPGSETTHDGRNVSVCRTDVDNDSFRDDEGQACEGTLTLSVKDLVPASTIDCLPASAAEQSLTLDFATLAAFLSRAEEHEAVAEWLVAQPPSPGQQIFRKRKRTPPEELSDGREAEYGRQEDEVAEKDWKTDGEWRARVRRRASSRAIAQRKGSEWTDQGVERRRSLRRRGSGREGTSGS</sequence>
<reference evidence="2" key="1">
    <citation type="submission" date="2023-04" db="EMBL/GenBank/DDBJ databases">
        <title>Black Yeasts Isolated from many extreme environments.</title>
        <authorList>
            <person name="Coleine C."/>
            <person name="Stajich J.E."/>
            <person name="Selbmann L."/>
        </authorList>
    </citation>
    <scope>NUCLEOTIDE SEQUENCE</scope>
    <source>
        <strain evidence="2">CCFEE 5312</strain>
    </source>
</reference>
<dbReference type="AlphaFoldDB" id="A0AAJ0D4J5"/>
<dbReference type="EMBL" id="JAWDJX010000333">
    <property type="protein sequence ID" value="KAK3045343.1"/>
    <property type="molecule type" value="Genomic_DNA"/>
</dbReference>
<organism evidence="2 3">
    <name type="scientific">Extremus antarcticus</name>
    <dbReference type="NCBI Taxonomy" id="702011"/>
    <lineage>
        <taxon>Eukaryota</taxon>
        <taxon>Fungi</taxon>
        <taxon>Dikarya</taxon>
        <taxon>Ascomycota</taxon>
        <taxon>Pezizomycotina</taxon>
        <taxon>Dothideomycetes</taxon>
        <taxon>Dothideomycetidae</taxon>
        <taxon>Mycosphaerellales</taxon>
        <taxon>Extremaceae</taxon>
        <taxon>Extremus</taxon>
    </lineage>
</organism>
<name>A0AAJ0D4J5_9PEZI</name>
<evidence type="ECO:0000313" key="3">
    <source>
        <dbReference type="Proteomes" id="UP001271007"/>
    </source>
</evidence>
<keyword evidence="3" id="KW-1185">Reference proteome</keyword>
<dbReference type="Proteomes" id="UP001271007">
    <property type="component" value="Unassembled WGS sequence"/>
</dbReference>
<feature type="region of interest" description="Disordered" evidence="1">
    <location>
        <begin position="112"/>
        <end position="133"/>
    </location>
</feature>
<protein>
    <submittedName>
        <fullName evidence="2">Uncharacterized protein</fullName>
    </submittedName>
</protein>
<feature type="region of interest" description="Disordered" evidence="1">
    <location>
        <begin position="294"/>
        <end position="381"/>
    </location>
</feature>
<accession>A0AAJ0D4J5</accession>
<evidence type="ECO:0000313" key="2">
    <source>
        <dbReference type="EMBL" id="KAK3045343.1"/>
    </source>
</evidence>
<feature type="compositionally biased region" description="Basic and acidic residues" evidence="1">
    <location>
        <begin position="121"/>
        <end position="131"/>
    </location>
</feature>
<comment type="caution">
    <text evidence="2">The sequence shown here is derived from an EMBL/GenBank/DDBJ whole genome shotgun (WGS) entry which is preliminary data.</text>
</comment>
<feature type="compositionally biased region" description="Basic and acidic residues" evidence="1">
    <location>
        <begin position="305"/>
        <end position="338"/>
    </location>
</feature>